<dbReference type="AlphaFoldDB" id="A0A5J9V099"/>
<name>A0A5J9V099_9POAL</name>
<accession>A0A5J9V099</accession>
<gene>
    <name evidence="1" type="ORF">EJB05_21176</name>
</gene>
<sequence>MTVVDGEMAVFFQIRVFVWDDDPRWWNLWLFEGLLFPINGGVGVDWDATLPLMFLIILHNSQPIIPVGGVS</sequence>
<comment type="caution">
    <text evidence="1">The sequence shown here is derived from an EMBL/GenBank/DDBJ whole genome shotgun (WGS) entry which is preliminary data.</text>
</comment>
<feature type="non-terminal residue" evidence="1">
    <location>
        <position position="1"/>
    </location>
</feature>
<keyword evidence="2" id="KW-1185">Reference proteome</keyword>
<dbReference type="Gramene" id="TVU29602">
    <property type="protein sequence ID" value="TVU29602"/>
    <property type="gene ID" value="EJB05_21176"/>
</dbReference>
<evidence type="ECO:0000313" key="2">
    <source>
        <dbReference type="Proteomes" id="UP000324897"/>
    </source>
</evidence>
<dbReference type="EMBL" id="RWGY01000011">
    <property type="protein sequence ID" value="TVU29602.1"/>
    <property type="molecule type" value="Genomic_DNA"/>
</dbReference>
<dbReference type="Proteomes" id="UP000324897">
    <property type="component" value="Chromosome 1"/>
</dbReference>
<reference evidence="1 2" key="1">
    <citation type="journal article" date="2019" name="Sci. Rep.">
        <title>A high-quality genome of Eragrostis curvula grass provides insights into Poaceae evolution and supports new strategies to enhance forage quality.</title>
        <authorList>
            <person name="Carballo J."/>
            <person name="Santos B.A.C.M."/>
            <person name="Zappacosta D."/>
            <person name="Garbus I."/>
            <person name="Selva J.P."/>
            <person name="Gallo C.A."/>
            <person name="Diaz A."/>
            <person name="Albertini E."/>
            <person name="Caccamo M."/>
            <person name="Echenique V."/>
        </authorList>
    </citation>
    <scope>NUCLEOTIDE SEQUENCE [LARGE SCALE GENOMIC DNA]</scope>
    <source>
        <strain evidence="2">cv. Victoria</strain>
        <tissue evidence="1">Leaf</tissue>
    </source>
</reference>
<protein>
    <submittedName>
        <fullName evidence="1">Uncharacterized protein</fullName>
    </submittedName>
</protein>
<organism evidence="1 2">
    <name type="scientific">Eragrostis curvula</name>
    <name type="common">weeping love grass</name>
    <dbReference type="NCBI Taxonomy" id="38414"/>
    <lineage>
        <taxon>Eukaryota</taxon>
        <taxon>Viridiplantae</taxon>
        <taxon>Streptophyta</taxon>
        <taxon>Embryophyta</taxon>
        <taxon>Tracheophyta</taxon>
        <taxon>Spermatophyta</taxon>
        <taxon>Magnoliopsida</taxon>
        <taxon>Liliopsida</taxon>
        <taxon>Poales</taxon>
        <taxon>Poaceae</taxon>
        <taxon>PACMAD clade</taxon>
        <taxon>Chloridoideae</taxon>
        <taxon>Eragrostideae</taxon>
        <taxon>Eragrostidinae</taxon>
        <taxon>Eragrostis</taxon>
    </lineage>
</organism>
<proteinExistence type="predicted"/>
<evidence type="ECO:0000313" key="1">
    <source>
        <dbReference type="EMBL" id="TVU29602.1"/>
    </source>
</evidence>